<sequence length="68" mass="7724">MKTPTEPEIPFLPMDAYSAQEAFDWTRQDMMRTFFCLIRSGVDPQILRGEINCTINAMRGALQLEGLG</sequence>
<keyword evidence="2" id="KW-1185">Reference proteome</keyword>
<gene>
    <name evidence="1" type="ORF">J2D77_09410</name>
</gene>
<reference evidence="1" key="1">
    <citation type="submission" date="2021-03" db="EMBL/GenBank/DDBJ databases">
        <title>The complete genome sequence of Acetobacter sp. TBRC 12339.</title>
        <authorList>
            <person name="Charoenyingcharoen P."/>
            <person name="Yukphan P."/>
        </authorList>
    </citation>
    <scope>NUCLEOTIDE SEQUENCE</scope>
    <source>
        <strain evidence="1">TBRC 12339</strain>
    </source>
</reference>
<name>A0A939HP07_9PROT</name>
<dbReference type="Proteomes" id="UP000664073">
    <property type="component" value="Unassembled WGS sequence"/>
</dbReference>
<organism evidence="1 2">
    <name type="scientific">Acetobacter garciniae</name>
    <dbReference type="NCBI Taxonomy" id="2817435"/>
    <lineage>
        <taxon>Bacteria</taxon>
        <taxon>Pseudomonadati</taxon>
        <taxon>Pseudomonadota</taxon>
        <taxon>Alphaproteobacteria</taxon>
        <taxon>Acetobacterales</taxon>
        <taxon>Acetobacteraceae</taxon>
        <taxon>Acetobacter</taxon>
    </lineage>
</organism>
<dbReference type="AlphaFoldDB" id="A0A939HP07"/>
<dbReference type="EMBL" id="JAFVMH010000004">
    <property type="protein sequence ID" value="MBO1325364.1"/>
    <property type="molecule type" value="Genomic_DNA"/>
</dbReference>
<protein>
    <submittedName>
        <fullName evidence="1">Uncharacterized protein</fullName>
    </submittedName>
</protein>
<evidence type="ECO:0000313" key="1">
    <source>
        <dbReference type="EMBL" id="MBO1325364.1"/>
    </source>
</evidence>
<accession>A0A939HP07</accession>
<comment type="caution">
    <text evidence="1">The sequence shown here is derived from an EMBL/GenBank/DDBJ whole genome shotgun (WGS) entry which is preliminary data.</text>
</comment>
<dbReference type="RefSeq" id="WP_207846038.1">
    <property type="nucleotide sequence ID" value="NZ_JAFVMH010000004.1"/>
</dbReference>
<evidence type="ECO:0000313" key="2">
    <source>
        <dbReference type="Proteomes" id="UP000664073"/>
    </source>
</evidence>
<proteinExistence type="predicted"/>